<evidence type="ECO:0008006" key="3">
    <source>
        <dbReference type="Google" id="ProtNLM"/>
    </source>
</evidence>
<organism evidence="1 2">
    <name type="scientific">Nostoc cf. commune SO-36</name>
    <dbReference type="NCBI Taxonomy" id="449208"/>
    <lineage>
        <taxon>Bacteria</taxon>
        <taxon>Bacillati</taxon>
        <taxon>Cyanobacteriota</taxon>
        <taxon>Cyanophyceae</taxon>
        <taxon>Nostocales</taxon>
        <taxon>Nostocaceae</taxon>
        <taxon>Nostoc</taxon>
    </lineage>
</organism>
<dbReference type="Proteomes" id="UP001055453">
    <property type="component" value="Chromosome"/>
</dbReference>
<proteinExistence type="predicted"/>
<dbReference type="Pfam" id="PF11332">
    <property type="entry name" value="DUF3134"/>
    <property type="match status" value="1"/>
</dbReference>
<dbReference type="InterPro" id="IPR021481">
    <property type="entry name" value="DUF3134"/>
</dbReference>
<evidence type="ECO:0000313" key="2">
    <source>
        <dbReference type="Proteomes" id="UP001055453"/>
    </source>
</evidence>
<dbReference type="EMBL" id="AP025732">
    <property type="protein sequence ID" value="BDI16447.1"/>
    <property type="molecule type" value="Genomic_DNA"/>
</dbReference>
<name>A0ABM7Z0P2_NOSCO</name>
<accession>A0ABM7Z0P2</accession>
<evidence type="ECO:0000313" key="1">
    <source>
        <dbReference type="EMBL" id="BDI16447.1"/>
    </source>
</evidence>
<reference evidence="1" key="1">
    <citation type="submission" date="2022-04" db="EMBL/GenBank/DDBJ databases">
        <title>Complete genome sequence of a cyanobacterium, Nostoc sp. SO-36, isolated in Antarctica.</title>
        <authorList>
            <person name="Kanesaki Y."/>
            <person name="Effendi D."/>
            <person name="Sakamoto T."/>
            <person name="Ohtani S."/>
            <person name="Awai K."/>
        </authorList>
    </citation>
    <scope>NUCLEOTIDE SEQUENCE</scope>
    <source>
        <strain evidence="1">SO-36</strain>
    </source>
</reference>
<gene>
    <name evidence="1" type="ORF">ANSO36C_22490</name>
</gene>
<protein>
    <recommendedName>
        <fullName evidence="3">DUF3134 domain-containing protein</fullName>
    </recommendedName>
</protein>
<sequence length="90" mass="10164">MSTYVNLFLSSLDMLNSPLREEPRNQRADVIPLKPKSSLLDWLQTNGRIIARDVHEPDFQDDEEGIDSLMGVEDGIGYDLDDDEIGIAED</sequence>
<keyword evidence="2" id="KW-1185">Reference proteome</keyword>